<dbReference type="Pfam" id="PF00254">
    <property type="entry name" value="FKBP_C"/>
    <property type="match status" value="1"/>
</dbReference>
<evidence type="ECO:0000256" key="2">
    <source>
        <dbReference type="ARBA" id="ARBA00023110"/>
    </source>
</evidence>
<dbReference type="GO" id="GO:0003755">
    <property type="term" value="F:peptidyl-prolyl cis-trans isomerase activity"/>
    <property type="evidence" value="ECO:0007669"/>
    <property type="project" value="UniProtKB-UniRule"/>
</dbReference>
<dbReference type="Gene3D" id="3.10.50.40">
    <property type="match status" value="1"/>
</dbReference>
<evidence type="ECO:0000256" key="4">
    <source>
        <dbReference type="RuleBase" id="RU003915"/>
    </source>
</evidence>
<proteinExistence type="inferred from homology"/>
<feature type="chain" id="PRO_5022668850" description="Peptidyl-prolyl cis-trans isomerase" evidence="5">
    <location>
        <begin position="24"/>
        <end position="161"/>
    </location>
</feature>
<organism evidence="7 8">
    <name type="scientific">Mucilaginibacter ginsenosidivorax</name>
    <dbReference type="NCBI Taxonomy" id="862126"/>
    <lineage>
        <taxon>Bacteria</taxon>
        <taxon>Pseudomonadati</taxon>
        <taxon>Bacteroidota</taxon>
        <taxon>Sphingobacteriia</taxon>
        <taxon>Sphingobacteriales</taxon>
        <taxon>Sphingobacteriaceae</taxon>
        <taxon>Mucilaginibacter</taxon>
    </lineage>
</organism>
<dbReference type="AlphaFoldDB" id="A0A5B8VYX2"/>
<feature type="domain" description="PPIase FKBP-type" evidence="6">
    <location>
        <begin position="79"/>
        <end position="156"/>
    </location>
</feature>
<evidence type="ECO:0000313" key="8">
    <source>
        <dbReference type="Proteomes" id="UP000321362"/>
    </source>
</evidence>
<evidence type="ECO:0000313" key="7">
    <source>
        <dbReference type="EMBL" id="QEC76654.1"/>
    </source>
</evidence>
<sequence>MKMKKLLLLILFPLALYSLSSCTKVSDPTITTAIQQAADDDAAIKAYLTVHPEITNVKDTLGCYYQVVSTGAGAYPTATTTIKGTYTGSLLGGTAFATNASISAPLSSLIYGWQIVLPHVPIGSKIIMLIPSIYGYGTSGSGAIPANAVLRFDVDLSPPGA</sequence>
<dbReference type="InterPro" id="IPR001179">
    <property type="entry name" value="PPIase_FKBP_dom"/>
</dbReference>
<dbReference type="PROSITE" id="PS50059">
    <property type="entry name" value="FKBP_PPIASE"/>
    <property type="match status" value="1"/>
</dbReference>
<dbReference type="Proteomes" id="UP000321362">
    <property type="component" value="Chromosome"/>
</dbReference>
<keyword evidence="5" id="KW-0732">Signal</keyword>
<dbReference type="PROSITE" id="PS51257">
    <property type="entry name" value="PROKAR_LIPOPROTEIN"/>
    <property type="match status" value="1"/>
</dbReference>
<feature type="signal peptide" evidence="5">
    <location>
        <begin position="1"/>
        <end position="23"/>
    </location>
</feature>
<accession>A0A5B8VYX2</accession>
<keyword evidence="3 4" id="KW-0413">Isomerase</keyword>
<dbReference type="KEGG" id="mgk:FSB76_12090"/>
<dbReference type="EMBL" id="CP042437">
    <property type="protein sequence ID" value="QEC76654.1"/>
    <property type="molecule type" value="Genomic_DNA"/>
</dbReference>
<keyword evidence="8" id="KW-1185">Reference proteome</keyword>
<evidence type="ECO:0000259" key="6">
    <source>
        <dbReference type="PROSITE" id="PS50059"/>
    </source>
</evidence>
<comment type="similarity">
    <text evidence="4">Belongs to the FKBP-type PPIase family.</text>
</comment>
<gene>
    <name evidence="7" type="ORF">FSB76_12090</name>
</gene>
<name>A0A5B8VYX2_9SPHI</name>
<evidence type="ECO:0000256" key="1">
    <source>
        <dbReference type="ARBA" id="ARBA00000971"/>
    </source>
</evidence>
<reference evidence="7 8" key="1">
    <citation type="journal article" date="2013" name="J. Microbiol.">
        <title>Mucilaginibacter ginsenosidivorax sp. nov., with ginsenoside converting activity isolated from sediment.</title>
        <authorList>
            <person name="Kim J.K."/>
            <person name="Choi T.E."/>
            <person name="Liu Q.M."/>
            <person name="Park H.Y."/>
            <person name="Yi T.H."/>
            <person name="Yoon M.H."/>
            <person name="Kim S.C."/>
            <person name="Im W.T."/>
        </authorList>
    </citation>
    <scope>NUCLEOTIDE SEQUENCE [LARGE SCALE GENOMIC DNA]</scope>
    <source>
        <strain evidence="7 8">KHI28</strain>
    </source>
</reference>
<dbReference type="SUPFAM" id="SSF54534">
    <property type="entry name" value="FKBP-like"/>
    <property type="match status" value="1"/>
</dbReference>
<keyword evidence="2 3" id="KW-0697">Rotamase</keyword>
<evidence type="ECO:0000256" key="5">
    <source>
        <dbReference type="SAM" id="SignalP"/>
    </source>
</evidence>
<protein>
    <recommendedName>
        <fullName evidence="4">Peptidyl-prolyl cis-trans isomerase</fullName>
        <ecNumber evidence="4">5.2.1.8</ecNumber>
    </recommendedName>
</protein>
<dbReference type="InterPro" id="IPR046357">
    <property type="entry name" value="PPIase_dom_sf"/>
</dbReference>
<comment type="catalytic activity">
    <reaction evidence="1 3 4">
        <text>[protein]-peptidylproline (omega=180) = [protein]-peptidylproline (omega=0)</text>
        <dbReference type="Rhea" id="RHEA:16237"/>
        <dbReference type="Rhea" id="RHEA-COMP:10747"/>
        <dbReference type="Rhea" id="RHEA-COMP:10748"/>
        <dbReference type="ChEBI" id="CHEBI:83833"/>
        <dbReference type="ChEBI" id="CHEBI:83834"/>
        <dbReference type="EC" id="5.2.1.8"/>
    </reaction>
</comment>
<dbReference type="EC" id="5.2.1.8" evidence="4"/>
<evidence type="ECO:0000256" key="3">
    <source>
        <dbReference type="PROSITE-ProRule" id="PRU00277"/>
    </source>
</evidence>